<proteinExistence type="predicted"/>
<accession>A0ABQ2TAT8</accession>
<gene>
    <name evidence="1" type="ORF">GCM10010253_39220</name>
</gene>
<dbReference type="EMBL" id="BMSZ01000011">
    <property type="protein sequence ID" value="GGS60800.1"/>
    <property type="molecule type" value="Genomic_DNA"/>
</dbReference>
<reference evidence="2" key="1">
    <citation type="journal article" date="2019" name="Int. J. Syst. Evol. Microbiol.">
        <title>The Global Catalogue of Microorganisms (GCM) 10K type strain sequencing project: providing services to taxonomists for standard genome sequencing and annotation.</title>
        <authorList>
            <consortium name="The Broad Institute Genomics Platform"/>
            <consortium name="The Broad Institute Genome Sequencing Center for Infectious Disease"/>
            <person name="Wu L."/>
            <person name="Ma J."/>
        </authorList>
    </citation>
    <scope>NUCLEOTIDE SEQUENCE [LARGE SCALE GENOMIC DNA]</scope>
    <source>
        <strain evidence="2">JCM 4350</strain>
    </source>
</reference>
<evidence type="ECO:0000313" key="1">
    <source>
        <dbReference type="EMBL" id="GGS60800.1"/>
    </source>
</evidence>
<sequence length="106" mass="11561">MDEEEVQVVEAQLLQGTVERPARLVGCVRAVVQLARDEDVGAVEPGFPDRLADLLLVAVHLRRVDVPVAGLQSGDRGLAGLVRRDLEGPEAELRDRHTVVEGDGRY</sequence>
<name>A0ABQ2TAT8_STRBA</name>
<comment type="caution">
    <text evidence="1">The sequence shown here is derived from an EMBL/GenBank/DDBJ whole genome shotgun (WGS) entry which is preliminary data.</text>
</comment>
<protein>
    <submittedName>
        <fullName evidence="1">Uncharacterized protein</fullName>
    </submittedName>
</protein>
<dbReference type="Proteomes" id="UP000659767">
    <property type="component" value="Unassembled WGS sequence"/>
</dbReference>
<keyword evidence="2" id="KW-1185">Reference proteome</keyword>
<evidence type="ECO:0000313" key="2">
    <source>
        <dbReference type="Proteomes" id="UP000659767"/>
    </source>
</evidence>
<organism evidence="1 2">
    <name type="scientific">Streptomyces badius</name>
    <dbReference type="NCBI Taxonomy" id="1941"/>
    <lineage>
        <taxon>Bacteria</taxon>
        <taxon>Bacillati</taxon>
        <taxon>Actinomycetota</taxon>
        <taxon>Actinomycetes</taxon>
        <taxon>Kitasatosporales</taxon>
        <taxon>Streptomycetaceae</taxon>
        <taxon>Streptomyces</taxon>
    </lineage>
</organism>